<dbReference type="InParanoid" id="A3LZ13"/>
<dbReference type="PROSITE" id="PS50056">
    <property type="entry name" value="TYR_PHOSPHATASE_2"/>
    <property type="match status" value="1"/>
</dbReference>
<dbReference type="RefSeq" id="XP_001386104.2">
    <property type="nucleotide sequence ID" value="XM_001386067.1"/>
</dbReference>
<organism evidence="4 5">
    <name type="scientific">Scheffersomyces stipitis (strain ATCC 58785 / CBS 6054 / NBRC 10063 / NRRL Y-11545)</name>
    <name type="common">Yeast</name>
    <name type="synonym">Pichia stipitis</name>
    <dbReference type="NCBI Taxonomy" id="322104"/>
    <lineage>
        <taxon>Eukaryota</taxon>
        <taxon>Fungi</taxon>
        <taxon>Dikarya</taxon>
        <taxon>Ascomycota</taxon>
        <taxon>Saccharomycotina</taxon>
        <taxon>Pichiomycetes</taxon>
        <taxon>Debaryomycetaceae</taxon>
        <taxon>Scheffersomyces</taxon>
    </lineage>
</organism>
<feature type="domain" description="Tyrosine-protein phosphatase" evidence="2">
    <location>
        <begin position="15"/>
        <end position="318"/>
    </location>
</feature>
<protein>
    <recommendedName>
        <fullName evidence="6">Protein-tyrosine-phosphatase</fullName>
    </recommendedName>
</protein>
<evidence type="ECO:0000256" key="1">
    <source>
        <dbReference type="ARBA" id="ARBA00009649"/>
    </source>
</evidence>
<dbReference type="SUPFAM" id="SSF52799">
    <property type="entry name" value="(Phosphotyrosine protein) phosphatases II"/>
    <property type="match status" value="1"/>
</dbReference>
<dbReference type="OrthoDB" id="10253954at2759"/>
<dbReference type="InterPro" id="IPR050348">
    <property type="entry name" value="Protein-Tyr_Phosphatase"/>
</dbReference>
<dbReference type="GO" id="GO:0004725">
    <property type="term" value="F:protein tyrosine phosphatase activity"/>
    <property type="evidence" value="ECO:0007669"/>
    <property type="project" value="EnsemblFungi"/>
</dbReference>
<dbReference type="GeneID" id="4840480"/>
<dbReference type="PIRSF" id="PIRSF000938">
    <property type="entry name" value="PTPN1_yeast"/>
    <property type="match status" value="1"/>
</dbReference>
<evidence type="ECO:0000313" key="4">
    <source>
        <dbReference type="EMBL" id="ABN68075.2"/>
    </source>
</evidence>
<dbReference type="SMART" id="SM00194">
    <property type="entry name" value="PTPc"/>
    <property type="match status" value="1"/>
</dbReference>
<dbReference type="InterPro" id="IPR000387">
    <property type="entry name" value="Tyr_Pase_dom"/>
</dbReference>
<dbReference type="InterPro" id="IPR003595">
    <property type="entry name" value="Tyr_Pase_cat"/>
</dbReference>
<dbReference type="EMBL" id="CP000501">
    <property type="protein sequence ID" value="ABN68075.2"/>
    <property type="molecule type" value="Genomic_DNA"/>
</dbReference>
<evidence type="ECO:0000259" key="3">
    <source>
        <dbReference type="PROSITE" id="PS50056"/>
    </source>
</evidence>
<accession>A3LZ13</accession>
<reference evidence="4 5" key="1">
    <citation type="journal article" date="2007" name="Nat. Biotechnol.">
        <title>Genome sequence of the lignocellulose-bioconverting and xylose-fermenting yeast Pichia stipitis.</title>
        <authorList>
            <person name="Jeffries T.W."/>
            <person name="Grigoriev I.V."/>
            <person name="Grimwood J."/>
            <person name="Laplaza J.M."/>
            <person name="Aerts A."/>
            <person name="Salamov A."/>
            <person name="Schmutz J."/>
            <person name="Lindquist E."/>
            <person name="Dehal P."/>
            <person name="Shapiro H."/>
            <person name="Jin Y.S."/>
            <person name="Passoth V."/>
            <person name="Richardson P.M."/>
        </authorList>
    </citation>
    <scope>NUCLEOTIDE SEQUENCE [LARGE SCALE GENOMIC DNA]</scope>
    <source>
        <strain evidence="5">ATCC 58785 / CBS 6054 / NBRC 10063 / NRRL Y-11545</strain>
    </source>
</reference>
<dbReference type="Gene3D" id="3.90.190.10">
    <property type="entry name" value="Protein tyrosine phosphatase superfamily"/>
    <property type="match status" value="1"/>
</dbReference>
<dbReference type="PRINTS" id="PR00700">
    <property type="entry name" value="PRTYPHPHTASE"/>
</dbReference>
<dbReference type="PROSITE" id="PS50055">
    <property type="entry name" value="TYR_PHOSPHATASE_PTP"/>
    <property type="match status" value="1"/>
</dbReference>
<dbReference type="Pfam" id="PF00102">
    <property type="entry name" value="Y_phosphatase"/>
    <property type="match status" value="1"/>
</dbReference>
<evidence type="ECO:0000259" key="2">
    <source>
        <dbReference type="PROSITE" id="PS50055"/>
    </source>
</evidence>
<dbReference type="Proteomes" id="UP000002258">
    <property type="component" value="Chromosome 7"/>
</dbReference>
<dbReference type="PANTHER" id="PTHR19134:SF449">
    <property type="entry name" value="TYROSINE-PROTEIN PHOSPHATASE 1"/>
    <property type="match status" value="1"/>
</dbReference>
<dbReference type="OMA" id="WSIDKAP"/>
<comment type="similarity">
    <text evidence="1">Belongs to the protein-tyrosine phosphatase family. Non-receptor class subfamily.</text>
</comment>
<dbReference type="SMART" id="SM00404">
    <property type="entry name" value="PTPc_motif"/>
    <property type="match status" value="1"/>
</dbReference>
<evidence type="ECO:0008006" key="6">
    <source>
        <dbReference type="Google" id="ProtNLM"/>
    </source>
</evidence>
<sequence length="324" mass="37301">MAVVPPFMKVPLQQQKENFHQLNDLEAARIRSGLRLPEESDWSVADGINKANAKRNRYTNVFPYDISRVKLPLNEDATGTDYINASYVKLYKSTYIAAQGPLEATVNQFWSMAYNESEKQNNEVILIVMVTPLTESGMVKCNRYWPDKDQKVLEMAAENKQDGIDISGLTLEHVSETYDEIGDFLLTEMNLKSSSKSKKVYHFYYYKWADSRVPASIYPLLYLSEEINSIRKLVENPPIPIVHCSAGVGRTGTFIAIDHLFRDFDKFIAVCDKAKSSKGYDIDFDPVFQTVLQLRDSRMMMVQTAYQFSFLYESAKKLYKERFK</sequence>
<dbReference type="PANTHER" id="PTHR19134">
    <property type="entry name" value="RECEPTOR-TYPE TYROSINE-PROTEIN PHOSPHATASE"/>
    <property type="match status" value="1"/>
</dbReference>
<dbReference type="AlphaFoldDB" id="A3LZ13"/>
<dbReference type="InterPro" id="IPR029021">
    <property type="entry name" value="Prot-tyrosine_phosphatase-like"/>
</dbReference>
<dbReference type="HOGENOM" id="CLU_001645_9_12_1"/>
<feature type="domain" description="Tyrosine specific protein phosphatases" evidence="3">
    <location>
        <begin position="221"/>
        <end position="309"/>
    </location>
</feature>
<dbReference type="FunCoup" id="A3LZ13">
    <property type="interactions" value="917"/>
</dbReference>
<dbReference type="InterPro" id="IPR016277">
    <property type="entry name" value="Ptp1"/>
</dbReference>
<dbReference type="eggNOG" id="KOG0789">
    <property type="taxonomic scope" value="Eukaryota"/>
</dbReference>
<keyword evidence="5" id="KW-1185">Reference proteome</keyword>
<dbReference type="PROSITE" id="PS00383">
    <property type="entry name" value="TYR_PHOSPHATASE_1"/>
    <property type="match status" value="1"/>
</dbReference>
<dbReference type="GO" id="GO:0007124">
    <property type="term" value="P:pseudohyphal growth"/>
    <property type="evidence" value="ECO:0007669"/>
    <property type="project" value="EnsemblFungi"/>
</dbReference>
<gene>
    <name evidence="4" type="ORF">PICST_36969</name>
</gene>
<dbReference type="KEGG" id="pic:PICST_36969"/>
<dbReference type="InterPro" id="IPR000242">
    <property type="entry name" value="PTP_cat"/>
</dbReference>
<evidence type="ECO:0000313" key="5">
    <source>
        <dbReference type="Proteomes" id="UP000002258"/>
    </source>
</evidence>
<proteinExistence type="inferred from homology"/>
<dbReference type="GO" id="GO:0001403">
    <property type="term" value="P:invasive growth in response to glucose limitation"/>
    <property type="evidence" value="ECO:0007669"/>
    <property type="project" value="EnsemblFungi"/>
</dbReference>
<dbReference type="CDD" id="cd18533">
    <property type="entry name" value="PTP_fungal"/>
    <property type="match status" value="1"/>
</dbReference>
<name>A3LZ13_PICST</name>
<dbReference type="InterPro" id="IPR016130">
    <property type="entry name" value="Tyr_Pase_AS"/>
</dbReference>
<dbReference type="STRING" id="322104.A3LZ13"/>